<accession>A0A916K4F6</accession>
<evidence type="ECO:0000313" key="3">
    <source>
        <dbReference type="Proteomes" id="UP000693672"/>
    </source>
</evidence>
<dbReference type="PANTHER" id="PTHR15032">
    <property type="entry name" value="N-ACYL-PHOSPHATIDYLETHANOLAMINE-HYDROLYZING PHOSPHOLIPASE D"/>
    <property type="match status" value="1"/>
</dbReference>
<gene>
    <name evidence="2" type="ORF">PAESOLCIP111_03667</name>
</gene>
<organism evidence="2 3">
    <name type="scientific">Paenibacillus solanacearum</name>
    <dbReference type="NCBI Taxonomy" id="2048548"/>
    <lineage>
        <taxon>Bacteria</taxon>
        <taxon>Bacillati</taxon>
        <taxon>Bacillota</taxon>
        <taxon>Bacilli</taxon>
        <taxon>Bacillales</taxon>
        <taxon>Paenibacillaceae</taxon>
        <taxon>Paenibacillus</taxon>
    </lineage>
</organism>
<name>A0A916K4F6_9BACL</name>
<protein>
    <recommendedName>
        <fullName evidence="1">Metallo-beta-lactamase domain-containing protein</fullName>
    </recommendedName>
</protein>
<dbReference type="InterPro" id="IPR001279">
    <property type="entry name" value="Metallo-B-lactamas"/>
</dbReference>
<dbReference type="Pfam" id="PF12706">
    <property type="entry name" value="Lactamase_B_2"/>
    <property type="match status" value="1"/>
</dbReference>
<dbReference type="EMBL" id="CAJVAS010000016">
    <property type="protein sequence ID" value="CAG7635461.1"/>
    <property type="molecule type" value="Genomic_DNA"/>
</dbReference>
<feature type="domain" description="Metallo-beta-lactamase" evidence="1">
    <location>
        <begin position="77"/>
        <end position="273"/>
    </location>
</feature>
<dbReference type="PIRSF" id="PIRSF038896">
    <property type="entry name" value="NAPE-PLD"/>
    <property type="match status" value="1"/>
</dbReference>
<dbReference type="Proteomes" id="UP000693672">
    <property type="component" value="Unassembled WGS sequence"/>
</dbReference>
<dbReference type="AlphaFoldDB" id="A0A916K4F6"/>
<proteinExistence type="predicted"/>
<sequence length="317" mass="36524">MKQRRKRYENLGGFRNKKTLLQLSKWNVEKQVKTKDYSFRIPQHAAKHTDWLRSNRTDTSVTWIGHSTFLVQMGGLNLLTDPVWAKRMGFGTRLSEPGLHIAELPRIHAVLLSHSHYDHMHLPSLRAIARLNSGLRLYVPHGLGAKLRSAGFPAITELHWWESARLGGLELHFVPAQHWTRRSLFDQNTSHWGGWVLQPSLHSEERRAIYFVGDTGYFSGFQMVGERFTIDTVLMPIGAYEPEWFMAPQHVNPEMAVQGFLDCGAERFIPMHYGAFRLSNDTPREAMDRLLAEWSRRGLAPERLCLLNHGETLVDPR</sequence>
<dbReference type="PANTHER" id="PTHR15032:SF36">
    <property type="entry name" value="METALLO-BETA-LACTAMASE DOMAIN-CONTAINING PROTEIN"/>
    <property type="match status" value="1"/>
</dbReference>
<comment type="caution">
    <text evidence="2">The sequence shown here is derived from an EMBL/GenBank/DDBJ whole genome shotgun (WGS) entry which is preliminary data.</text>
</comment>
<dbReference type="GO" id="GO:0005737">
    <property type="term" value="C:cytoplasm"/>
    <property type="evidence" value="ECO:0007669"/>
    <property type="project" value="TreeGrafter"/>
</dbReference>
<dbReference type="RefSeq" id="WP_218093407.1">
    <property type="nucleotide sequence ID" value="NZ_CAJVAS010000016.1"/>
</dbReference>
<evidence type="ECO:0000313" key="2">
    <source>
        <dbReference type="EMBL" id="CAG7635461.1"/>
    </source>
</evidence>
<reference evidence="2" key="1">
    <citation type="submission" date="2021-06" db="EMBL/GenBank/DDBJ databases">
        <authorList>
            <person name="Criscuolo A."/>
        </authorList>
    </citation>
    <scope>NUCLEOTIDE SEQUENCE</scope>
    <source>
        <strain evidence="2">CIP111600</strain>
    </source>
</reference>
<dbReference type="InterPro" id="IPR024884">
    <property type="entry name" value="NAPE-PLD"/>
</dbReference>
<evidence type="ECO:0000259" key="1">
    <source>
        <dbReference type="Pfam" id="PF12706"/>
    </source>
</evidence>
<keyword evidence="3" id="KW-1185">Reference proteome</keyword>